<dbReference type="Proteomes" id="UP000712600">
    <property type="component" value="Unassembled WGS sequence"/>
</dbReference>
<proteinExistence type="predicted"/>
<name>A0A8S9N9P5_BRACR</name>
<comment type="caution">
    <text evidence="2">The sequence shown here is derived from an EMBL/GenBank/DDBJ whole genome shotgun (WGS) entry which is preliminary data.</text>
</comment>
<organism evidence="2 3">
    <name type="scientific">Brassica cretica</name>
    <name type="common">Mustard</name>
    <dbReference type="NCBI Taxonomy" id="69181"/>
    <lineage>
        <taxon>Eukaryota</taxon>
        <taxon>Viridiplantae</taxon>
        <taxon>Streptophyta</taxon>
        <taxon>Embryophyta</taxon>
        <taxon>Tracheophyta</taxon>
        <taxon>Spermatophyta</taxon>
        <taxon>Magnoliopsida</taxon>
        <taxon>eudicotyledons</taxon>
        <taxon>Gunneridae</taxon>
        <taxon>Pentapetalae</taxon>
        <taxon>rosids</taxon>
        <taxon>malvids</taxon>
        <taxon>Brassicales</taxon>
        <taxon>Brassicaceae</taxon>
        <taxon>Brassiceae</taxon>
        <taxon>Brassica</taxon>
    </lineage>
</organism>
<reference evidence="2" key="1">
    <citation type="submission" date="2019-12" db="EMBL/GenBank/DDBJ databases">
        <title>Genome sequencing and annotation of Brassica cretica.</title>
        <authorList>
            <person name="Studholme D.J."/>
            <person name="Sarris P."/>
        </authorList>
    </citation>
    <scope>NUCLEOTIDE SEQUENCE</scope>
    <source>
        <strain evidence="2">PFS-109/04</strain>
        <tissue evidence="2">Leaf</tissue>
    </source>
</reference>
<gene>
    <name evidence="2" type="ORF">F2Q69_00057045</name>
</gene>
<evidence type="ECO:0000313" key="3">
    <source>
        <dbReference type="Proteomes" id="UP000712600"/>
    </source>
</evidence>
<dbReference type="AlphaFoldDB" id="A0A8S9N9P5"/>
<evidence type="ECO:0000313" key="2">
    <source>
        <dbReference type="EMBL" id="KAF3490167.1"/>
    </source>
</evidence>
<sequence>MESNLDQSRSHPRKNPNSDSVEISNTNPIEISFLALISCIGEHPIDPVEISSDSQRIKAINPSIASQRKINFYCRRRRALETSTTPRSKADDEAEGASASRNQTRALEKASSHLVSVKTRREKKRSLGLRPLYY</sequence>
<accession>A0A8S9N9P5</accession>
<evidence type="ECO:0000256" key="1">
    <source>
        <dbReference type="SAM" id="MobiDB-lite"/>
    </source>
</evidence>
<feature type="compositionally biased region" description="Polar residues" evidence="1">
    <location>
        <begin position="15"/>
        <end position="24"/>
    </location>
</feature>
<protein>
    <submittedName>
        <fullName evidence="2">Uncharacterized protein</fullName>
    </submittedName>
</protein>
<feature type="region of interest" description="Disordered" evidence="1">
    <location>
        <begin position="1"/>
        <end position="24"/>
    </location>
</feature>
<feature type="compositionally biased region" description="Basic residues" evidence="1">
    <location>
        <begin position="118"/>
        <end position="127"/>
    </location>
</feature>
<feature type="region of interest" description="Disordered" evidence="1">
    <location>
        <begin position="77"/>
        <end position="134"/>
    </location>
</feature>
<dbReference type="EMBL" id="QGKX02002183">
    <property type="protein sequence ID" value="KAF3490167.1"/>
    <property type="molecule type" value="Genomic_DNA"/>
</dbReference>